<evidence type="ECO:0000256" key="1">
    <source>
        <dbReference type="SAM" id="SignalP"/>
    </source>
</evidence>
<dbReference type="AlphaFoldDB" id="Q1QPM7"/>
<sequence length="92" mass="10275">MKKLLPLAFVALCLVPTASQAHDGQIAAGVAGGLLGGMLLGGALAPRPYYAPAPVYVEPEPVYERRCYWSRGEAYWDDWRERWVRPRVRVCD</sequence>
<dbReference type="eggNOG" id="ENOG502ZE24">
    <property type="taxonomic scope" value="Bacteria"/>
</dbReference>
<name>Q1QPM7_NITHX</name>
<gene>
    <name evidence="2" type="ordered locus">Nham_0968</name>
</gene>
<evidence type="ECO:0000313" key="2">
    <source>
        <dbReference type="EMBL" id="ABE61820.1"/>
    </source>
</evidence>
<dbReference type="KEGG" id="nha:Nham_0968"/>
<dbReference type="EMBL" id="CP000319">
    <property type="protein sequence ID" value="ABE61820.1"/>
    <property type="molecule type" value="Genomic_DNA"/>
</dbReference>
<feature type="chain" id="PRO_5004195991" evidence="1">
    <location>
        <begin position="22"/>
        <end position="92"/>
    </location>
</feature>
<reference evidence="2 3" key="1">
    <citation type="submission" date="2006-03" db="EMBL/GenBank/DDBJ databases">
        <title>Complete sequence of chromosome of Nitrobacter hamburgensis X14.</title>
        <authorList>
            <consortium name="US DOE Joint Genome Institute"/>
            <person name="Copeland A."/>
            <person name="Lucas S."/>
            <person name="Lapidus A."/>
            <person name="Barry K."/>
            <person name="Detter J.C."/>
            <person name="Glavina del Rio T."/>
            <person name="Hammon N."/>
            <person name="Israni S."/>
            <person name="Dalin E."/>
            <person name="Tice H."/>
            <person name="Pitluck S."/>
            <person name="Chain P."/>
            <person name="Malfatti S."/>
            <person name="Shin M."/>
            <person name="Vergez L."/>
            <person name="Schmutz J."/>
            <person name="Larimer F."/>
            <person name="Land M."/>
            <person name="Hauser L."/>
            <person name="Kyrpides N."/>
            <person name="Ivanova N."/>
            <person name="Ward B."/>
            <person name="Arp D."/>
            <person name="Klotz M."/>
            <person name="Stein L."/>
            <person name="O'Mullan G."/>
            <person name="Starkenburg S."/>
            <person name="Sayavedra L."/>
            <person name="Poret-Peterson A.T."/>
            <person name="Gentry M.E."/>
            <person name="Bruce D."/>
            <person name="Richardson P."/>
        </authorList>
    </citation>
    <scope>NUCLEOTIDE SEQUENCE [LARGE SCALE GENOMIC DNA]</scope>
    <source>
        <strain evidence="3">DSM 10229 / NCIMB 13809 / X14</strain>
    </source>
</reference>
<organism evidence="2 3">
    <name type="scientific">Nitrobacter hamburgensis (strain DSM 10229 / NCIMB 13809 / X14)</name>
    <dbReference type="NCBI Taxonomy" id="323097"/>
    <lineage>
        <taxon>Bacteria</taxon>
        <taxon>Pseudomonadati</taxon>
        <taxon>Pseudomonadota</taxon>
        <taxon>Alphaproteobacteria</taxon>
        <taxon>Hyphomicrobiales</taxon>
        <taxon>Nitrobacteraceae</taxon>
        <taxon>Nitrobacter</taxon>
    </lineage>
</organism>
<protein>
    <submittedName>
        <fullName evidence="2">Uncharacterized protein</fullName>
    </submittedName>
</protein>
<dbReference type="Proteomes" id="UP000001953">
    <property type="component" value="Chromosome"/>
</dbReference>
<feature type="signal peptide" evidence="1">
    <location>
        <begin position="1"/>
        <end position="21"/>
    </location>
</feature>
<accession>Q1QPM7</accession>
<keyword evidence="3" id="KW-1185">Reference proteome</keyword>
<dbReference type="HOGENOM" id="CLU_159800_1_1_5"/>
<keyword evidence="1" id="KW-0732">Signal</keyword>
<proteinExistence type="predicted"/>
<evidence type="ECO:0000313" key="3">
    <source>
        <dbReference type="Proteomes" id="UP000001953"/>
    </source>
</evidence>